<evidence type="ECO:0008006" key="4">
    <source>
        <dbReference type="Google" id="ProtNLM"/>
    </source>
</evidence>
<gene>
    <name evidence="2" type="ORF">SAMN05216229_11439</name>
</gene>
<organism evidence="2 3">
    <name type="scientific">Geopseudomonas sagittaria</name>
    <dbReference type="NCBI Taxonomy" id="1135990"/>
    <lineage>
        <taxon>Bacteria</taxon>
        <taxon>Pseudomonadati</taxon>
        <taxon>Pseudomonadota</taxon>
        <taxon>Gammaproteobacteria</taxon>
        <taxon>Pseudomonadales</taxon>
        <taxon>Pseudomonadaceae</taxon>
        <taxon>Geopseudomonas</taxon>
    </lineage>
</organism>
<feature type="coiled-coil region" evidence="1">
    <location>
        <begin position="19"/>
        <end position="53"/>
    </location>
</feature>
<dbReference type="Pfam" id="PF04325">
    <property type="entry name" value="DUF465"/>
    <property type="match status" value="1"/>
</dbReference>
<protein>
    <recommendedName>
        <fullName evidence="4">DUF465 domain-containing protein</fullName>
    </recommendedName>
</protein>
<evidence type="ECO:0000256" key="1">
    <source>
        <dbReference type="SAM" id="Coils"/>
    </source>
</evidence>
<dbReference type="EMBL" id="FOXM01000014">
    <property type="protein sequence ID" value="SFQ22920.1"/>
    <property type="molecule type" value="Genomic_DNA"/>
</dbReference>
<dbReference type="AlphaFoldDB" id="A0A1I5WT76"/>
<proteinExistence type="predicted"/>
<sequence>MFPEYRDLITRLKTEDAHFTRLFDEHNELDQRIKNLEARIELATDEEIETLKKEKLVLKDQLYVILKDADAA</sequence>
<dbReference type="Proteomes" id="UP000243084">
    <property type="component" value="Unassembled WGS sequence"/>
</dbReference>
<dbReference type="OrthoDB" id="5616367at2"/>
<evidence type="ECO:0000313" key="3">
    <source>
        <dbReference type="Proteomes" id="UP000243084"/>
    </source>
</evidence>
<dbReference type="InterPro" id="IPR007420">
    <property type="entry name" value="DUF465"/>
</dbReference>
<keyword evidence="3" id="KW-1185">Reference proteome</keyword>
<keyword evidence="1" id="KW-0175">Coiled coil</keyword>
<dbReference type="Gene3D" id="6.10.280.50">
    <property type="match status" value="1"/>
</dbReference>
<accession>A0A1I5WT76</accession>
<dbReference type="InterPro" id="IPR038444">
    <property type="entry name" value="DUF465_sf"/>
</dbReference>
<evidence type="ECO:0000313" key="2">
    <source>
        <dbReference type="EMBL" id="SFQ22920.1"/>
    </source>
</evidence>
<reference evidence="3" key="1">
    <citation type="submission" date="2016-10" db="EMBL/GenBank/DDBJ databases">
        <authorList>
            <person name="Varghese N."/>
            <person name="Submissions S."/>
        </authorList>
    </citation>
    <scope>NUCLEOTIDE SEQUENCE [LARGE SCALE GENOMIC DNA]</scope>
    <source>
        <strain evidence="3">JCM 18195</strain>
    </source>
</reference>
<dbReference type="RefSeq" id="WP_092433365.1">
    <property type="nucleotide sequence ID" value="NZ_FOXM01000014.1"/>
</dbReference>
<name>A0A1I5WT76_9GAMM</name>